<sequence>MVTKVDPLAGLDEVEWERLVHAYGAAKDVPANLRALRSRDPRVRHGALVHLSASVTHQGSRYSASAPVARFVVELVLAPDALDREGLLEFLCALAVGIDDERLPAGVPIAEWRGEAAQVEAEREALIAGAAEWADSEMKRGRERELWLRNPFGGLATSPDTVAAYDAVRDELPRLVQFLGSHRSVERARVAYLTGMFPEFAARTVPLLADRLDVETDEHALTATLIAHGLIASPSATLDRVARFLDDQPPLVRWGAATALARASATASRPPGRRVIRVLIDSTVHQDVPDLRIHDGWIGSYAAKSLASIRHWLTAADVEDLADRLPLAASSFNRGHLLDTILSAAFPGAGRAANVRLDGLTPVQQHVLRAVLPVWESDDSWMSMIPGALARHGLICSRSEIEVALTTGGTA</sequence>
<name>A0ABR9MXI6_9MICO</name>
<evidence type="ECO:0008006" key="3">
    <source>
        <dbReference type="Google" id="ProtNLM"/>
    </source>
</evidence>
<protein>
    <recommendedName>
        <fullName evidence="3">HEAT repeat domain-containing protein</fullName>
    </recommendedName>
</protein>
<dbReference type="RefSeq" id="WP_192862665.1">
    <property type="nucleotide sequence ID" value="NZ_JADAQT010000078.1"/>
</dbReference>
<gene>
    <name evidence="1" type="ORF">IHE71_10325</name>
</gene>
<dbReference type="EMBL" id="JADAQT010000078">
    <property type="protein sequence ID" value="MBE1876102.1"/>
    <property type="molecule type" value="Genomic_DNA"/>
</dbReference>
<dbReference type="Gene3D" id="1.25.10.10">
    <property type="entry name" value="Leucine-rich Repeat Variant"/>
    <property type="match status" value="1"/>
</dbReference>
<dbReference type="Proteomes" id="UP000625527">
    <property type="component" value="Unassembled WGS sequence"/>
</dbReference>
<dbReference type="InterPro" id="IPR011989">
    <property type="entry name" value="ARM-like"/>
</dbReference>
<evidence type="ECO:0000313" key="2">
    <source>
        <dbReference type="Proteomes" id="UP000625527"/>
    </source>
</evidence>
<evidence type="ECO:0000313" key="1">
    <source>
        <dbReference type="EMBL" id="MBE1876102.1"/>
    </source>
</evidence>
<dbReference type="SUPFAM" id="SSF48371">
    <property type="entry name" value="ARM repeat"/>
    <property type="match status" value="1"/>
</dbReference>
<comment type="caution">
    <text evidence="1">The sequence shown here is derived from an EMBL/GenBank/DDBJ whole genome shotgun (WGS) entry which is preliminary data.</text>
</comment>
<dbReference type="InterPro" id="IPR016024">
    <property type="entry name" value="ARM-type_fold"/>
</dbReference>
<accession>A0ABR9MXI6</accession>
<proteinExistence type="predicted"/>
<keyword evidence="2" id="KW-1185">Reference proteome</keyword>
<organism evidence="1 2">
    <name type="scientific">Myceligenerans pegani</name>
    <dbReference type="NCBI Taxonomy" id="2776917"/>
    <lineage>
        <taxon>Bacteria</taxon>
        <taxon>Bacillati</taxon>
        <taxon>Actinomycetota</taxon>
        <taxon>Actinomycetes</taxon>
        <taxon>Micrococcales</taxon>
        <taxon>Promicromonosporaceae</taxon>
        <taxon>Myceligenerans</taxon>
    </lineage>
</organism>
<reference evidence="1 2" key="1">
    <citation type="submission" date="2020-10" db="EMBL/GenBank/DDBJ databases">
        <title>Myceligenerans pegani sp. nov., an endophytic actinomycete isolated from Peganum harmala L. in Xinjiang, China.</title>
        <authorList>
            <person name="Xin L."/>
        </authorList>
    </citation>
    <scope>NUCLEOTIDE SEQUENCE [LARGE SCALE GENOMIC DNA]</scope>
    <source>
        <strain evidence="1 2">TRM65318</strain>
    </source>
</reference>